<dbReference type="SMART" id="SM00220">
    <property type="entry name" value="S_TKc"/>
    <property type="match status" value="1"/>
</dbReference>
<keyword evidence="4" id="KW-1185">Reference proteome</keyword>
<dbReference type="Gene3D" id="1.10.510.10">
    <property type="entry name" value="Transferase(Phosphotransferase) domain 1"/>
    <property type="match status" value="1"/>
</dbReference>
<proteinExistence type="predicted"/>
<sequence length="999" mass="110207">MPRVSAGMNALCVQRGLLLDSLSFVPQMAVETDLTLCGQRRSTTLTALDGVRLATVRGARLSVCSLIFDLSVPDFGPAARLEEMLFELEAGGTVRYTNVGFYIPPGPFLALRRALELLGPANDTSERFSLTDKRIDLGSVRLGGAEFEDVEVFLDDAGFALPGDREHVEAATVNSTRDVAKVRRGRSDQDRPLRLYFLRDLKISNCLLLHVHGTTGPIAVNRPVTLAPGGDADFRRLEFEMDIPRGFMDVASQLRVDGMEIVNAAVRLQLERKGNETSVCHLSDPGCIEEKADLADVYPRLHRGAFKHDARSNACLIVARDAVLVHGCPFVQNIGSLLLYHRNNIQSQTSLMQALNDTLQLYEFESISNKTIVFRRFIAMGMCFQNVTMTCKPPSGAELPDPRCRMFENTESTDPEVTTELSEDRYYLEEDTSFHEGAGGYYDEPTSEQDTDAGSDGSKSSSARVTGIALVSGGIALWLVTMGLFSYWYKSYRRQGKKDSTDLGATQKDGEPEREGEDLPEAVNRQRQRAVIEAAISSSIAHKNIVQTYTYSFKQLQVSAIQELECKDSKCASIDSTSIKTTSVVDWKLYIIQEFCDGGTLRDCLDAKRILNKDSGRPELTTIARLALETASGMCHLHSQHNIVHGDLSSKNILLKKDPDDYTDALGTAKIADFGLSIKMGLLQSHISNHRAGTPFYMAPELCQHGRLSKKCDVFSFGVFLWELYHSKKCYHTDPKVGMRYHPLFPKFPIMCPIPYAMLCVVCLSPKPENRPDFNFIARVFTALRKQVDAGLFKDKESLRLRNMEIAAGLGKMTAPSILELIAEEVGITVTGSSTAGCSSSAQDDSYTVPSEVSMDTANSLRLPHSTILPSAQLWMQGNSVADQTKSAELEVHLSQAYVSAPFNCIMNVSVSTEHDADLHKKCSQVEHYDLTWQTAIPGLKVPTDVPHHYIGTPAMLTAQACPTSQSLKPLKKLPLNDDGIDQEIKGVRVKDLGSDPVN</sequence>
<dbReference type="SUPFAM" id="SSF56112">
    <property type="entry name" value="Protein kinase-like (PK-like)"/>
    <property type="match status" value="1"/>
</dbReference>
<dbReference type="AlphaFoldDB" id="A0A8S1J9A2"/>
<dbReference type="InterPro" id="IPR001245">
    <property type="entry name" value="Ser-Thr/Tyr_kinase_cat_dom"/>
</dbReference>
<evidence type="ECO:0000313" key="3">
    <source>
        <dbReference type="EMBL" id="CAD7702187.1"/>
    </source>
</evidence>
<evidence type="ECO:0000259" key="2">
    <source>
        <dbReference type="PROSITE" id="PS50011"/>
    </source>
</evidence>
<name>A0A8S1J9A2_9CHLO</name>
<feature type="region of interest" description="Disordered" evidence="1">
    <location>
        <begin position="437"/>
        <end position="461"/>
    </location>
</feature>
<organism evidence="3 4">
    <name type="scientific">Ostreobium quekettii</name>
    <dbReference type="NCBI Taxonomy" id="121088"/>
    <lineage>
        <taxon>Eukaryota</taxon>
        <taxon>Viridiplantae</taxon>
        <taxon>Chlorophyta</taxon>
        <taxon>core chlorophytes</taxon>
        <taxon>Ulvophyceae</taxon>
        <taxon>TCBD clade</taxon>
        <taxon>Bryopsidales</taxon>
        <taxon>Ostreobineae</taxon>
        <taxon>Ostreobiaceae</taxon>
        <taxon>Ostreobium</taxon>
    </lineage>
</organism>
<dbReference type="PANTHER" id="PTHR44329">
    <property type="entry name" value="SERINE/THREONINE-PROTEIN KINASE TNNI3K-RELATED"/>
    <property type="match status" value="1"/>
</dbReference>
<dbReference type="EMBL" id="CAJHUC010001734">
    <property type="protein sequence ID" value="CAD7702187.1"/>
    <property type="molecule type" value="Genomic_DNA"/>
</dbReference>
<dbReference type="InterPro" id="IPR000719">
    <property type="entry name" value="Prot_kinase_dom"/>
</dbReference>
<comment type="caution">
    <text evidence="3">The sequence shown here is derived from an EMBL/GenBank/DDBJ whole genome shotgun (WGS) entry which is preliminary data.</text>
</comment>
<dbReference type="OrthoDB" id="341578at2759"/>
<gene>
    <name evidence="3" type="ORF">OSTQU699_LOCUS7544</name>
</gene>
<reference evidence="3" key="1">
    <citation type="submission" date="2020-12" db="EMBL/GenBank/DDBJ databases">
        <authorList>
            <person name="Iha C."/>
        </authorList>
    </citation>
    <scope>NUCLEOTIDE SEQUENCE</scope>
</reference>
<dbReference type="Pfam" id="PF07714">
    <property type="entry name" value="PK_Tyr_Ser-Thr"/>
    <property type="match status" value="1"/>
</dbReference>
<dbReference type="InterPro" id="IPR008266">
    <property type="entry name" value="Tyr_kinase_AS"/>
</dbReference>
<feature type="region of interest" description="Disordered" evidence="1">
    <location>
        <begin position="498"/>
        <end position="523"/>
    </location>
</feature>
<feature type="domain" description="Protein kinase" evidence="2">
    <location>
        <begin position="474"/>
        <end position="784"/>
    </location>
</feature>
<dbReference type="InterPro" id="IPR051681">
    <property type="entry name" value="Ser/Thr_Kinases-Pseudokinases"/>
</dbReference>
<dbReference type="GO" id="GO:0004674">
    <property type="term" value="F:protein serine/threonine kinase activity"/>
    <property type="evidence" value="ECO:0007669"/>
    <property type="project" value="TreeGrafter"/>
</dbReference>
<protein>
    <recommendedName>
        <fullName evidence="2">Protein kinase domain-containing protein</fullName>
    </recommendedName>
</protein>
<dbReference type="PROSITE" id="PS00109">
    <property type="entry name" value="PROTEIN_KINASE_TYR"/>
    <property type="match status" value="1"/>
</dbReference>
<accession>A0A8S1J9A2</accession>
<evidence type="ECO:0000256" key="1">
    <source>
        <dbReference type="SAM" id="MobiDB-lite"/>
    </source>
</evidence>
<dbReference type="GO" id="GO:0005524">
    <property type="term" value="F:ATP binding"/>
    <property type="evidence" value="ECO:0007669"/>
    <property type="project" value="InterPro"/>
</dbReference>
<evidence type="ECO:0000313" key="4">
    <source>
        <dbReference type="Proteomes" id="UP000708148"/>
    </source>
</evidence>
<dbReference type="PROSITE" id="PS50011">
    <property type="entry name" value="PROTEIN_KINASE_DOM"/>
    <property type="match status" value="1"/>
</dbReference>
<dbReference type="Proteomes" id="UP000708148">
    <property type="component" value="Unassembled WGS sequence"/>
</dbReference>
<dbReference type="InterPro" id="IPR011009">
    <property type="entry name" value="Kinase-like_dom_sf"/>
</dbReference>
<dbReference type="PANTHER" id="PTHR44329:SF289">
    <property type="entry name" value="SERINE_THREONINE-PROTEIN KINASE VIK"/>
    <property type="match status" value="1"/>
</dbReference>